<dbReference type="WBParaSite" id="BPAG_0000968501-mRNA-1">
    <property type="protein sequence ID" value="BPAG_0000968501-mRNA-1"/>
    <property type="gene ID" value="BPAG_0000968501"/>
</dbReference>
<proteinExistence type="predicted"/>
<dbReference type="Proteomes" id="UP000278627">
    <property type="component" value="Unassembled WGS sequence"/>
</dbReference>
<dbReference type="EMBL" id="UZAD01013161">
    <property type="protein sequence ID" value="VDN90833.1"/>
    <property type="molecule type" value="Genomic_DNA"/>
</dbReference>
<organism evidence="4">
    <name type="scientific">Brugia pahangi</name>
    <name type="common">Filarial nematode worm</name>
    <dbReference type="NCBI Taxonomy" id="6280"/>
    <lineage>
        <taxon>Eukaryota</taxon>
        <taxon>Metazoa</taxon>
        <taxon>Ecdysozoa</taxon>
        <taxon>Nematoda</taxon>
        <taxon>Chromadorea</taxon>
        <taxon>Rhabditida</taxon>
        <taxon>Spirurina</taxon>
        <taxon>Spiruromorpha</taxon>
        <taxon>Filarioidea</taxon>
        <taxon>Onchocercidae</taxon>
        <taxon>Brugia</taxon>
    </lineage>
</organism>
<reference evidence="4" key="1">
    <citation type="submission" date="2017-02" db="UniProtKB">
        <authorList>
            <consortium name="WormBaseParasite"/>
        </authorList>
    </citation>
    <scope>IDENTIFICATION</scope>
</reference>
<protein>
    <submittedName>
        <fullName evidence="4">Secreted protein</fullName>
    </submittedName>
</protein>
<dbReference type="AlphaFoldDB" id="A0A0N4TMK9"/>
<feature type="compositionally biased region" description="Polar residues" evidence="1">
    <location>
        <begin position="34"/>
        <end position="43"/>
    </location>
</feature>
<gene>
    <name evidence="2" type="ORF">BPAG_LOCUS9647</name>
</gene>
<sequence length="77" mass="8391">MSLMCLTVHQSLSSGTCYGAAWIREVWHDPLSIQQGSGATPKQMNDESGRSLPTSATLSHATSLWTLKRSNQSTIEL</sequence>
<accession>A0A0N4TMK9</accession>
<feature type="region of interest" description="Disordered" evidence="1">
    <location>
        <begin position="34"/>
        <end position="57"/>
    </location>
</feature>
<evidence type="ECO:0000313" key="3">
    <source>
        <dbReference type="Proteomes" id="UP000278627"/>
    </source>
</evidence>
<evidence type="ECO:0000313" key="4">
    <source>
        <dbReference type="WBParaSite" id="BPAG_0000968501-mRNA-1"/>
    </source>
</evidence>
<reference evidence="2 3" key="2">
    <citation type="submission" date="2018-11" db="EMBL/GenBank/DDBJ databases">
        <authorList>
            <consortium name="Pathogen Informatics"/>
        </authorList>
    </citation>
    <scope>NUCLEOTIDE SEQUENCE [LARGE SCALE GENOMIC DNA]</scope>
</reference>
<keyword evidence="3" id="KW-1185">Reference proteome</keyword>
<evidence type="ECO:0000256" key="1">
    <source>
        <dbReference type="SAM" id="MobiDB-lite"/>
    </source>
</evidence>
<evidence type="ECO:0000313" key="2">
    <source>
        <dbReference type="EMBL" id="VDN90833.1"/>
    </source>
</evidence>
<name>A0A0N4TMK9_BRUPA</name>